<evidence type="ECO:0000256" key="2">
    <source>
        <dbReference type="HAMAP-Rule" id="MF_00669"/>
    </source>
</evidence>
<proteinExistence type="evidence at transcript level"/>
<reference evidence="3 4" key="1">
    <citation type="submission" date="2016-01" db="EMBL/GenBank/DDBJ databases">
        <title>Complete Genome Sequence of Paenibacillus yonginensis DCY84, a novel Plant Growth-Promoting Bacteria with Elicitation of Induced Systemic Resistance.</title>
        <authorList>
            <person name="Kim Y.J."/>
            <person name="Yang D.C."/>
            <person name="Sukweenadhi J."/>
        </authorList>
    </citation>
    <scope>NUCLEOTIDE SEQUENCE [LARGE SCALE GENOMIC DNA]</scope>
    <source>
        <strain evidence="3 4">DCY84</strain>
    </source>
</reference>
<dbReference type="GO" id="GO:0030435">
    <property type="term" value="P:sporulation resulting in formation of a cellular spore"/>
    <property type="evidence" value="ECO:0007669"/>
    <property type="project" value="UniProtKB-KW"/>
</dbReference>
<organism evidence="3 4">
    <name type="scientific">Paenibacillus yonginensis</name>
    <dbReference type="NCBI Taxonomy" id="1462996"/>
    <lineage>
        <taxon>Bacteria</taxon>
        <taxon>Bacillati</taxon>
        <taxon>Bacillota</taxon>
        <taxon>Bacilli</taxon>
        <taxon>Bacillales</taxon>
        <taxon>Paenibacillaceae</taxon>
        <taxon>Paenibacillus</taxon>
    </lineage>
</organism>
<dbReference type="NCBIfam" id="TIGR03092">
    <property type="entry name" value="SASP_sspI"/>
    <property type="match status" value="1"/>
</dbReference>
<evidence type="ECO:0000256" key="1">
    <source>
        <dbReference type="ARBA" id="ARBA00022969"/>
    </source>
</evidence>
<dbReference type="Pfam" id="PF14098">
    <property type="entry name" value="SSPI"/>
    <property type="match status" value="1"/>
</dbReference>
<dbReference type="GO" id="GO:0030436">
    <property type="term" value="P:asexual sporulation"/>
    <property type="evidence" value="ECO:0007669"/>
    <property type="project" value="UniProtKB-UniRule"/>
</dbReference>
<accession>A0A1B1N2R9</accession>
<gene>
    <name evidence="2" type="primary">sspI</name>
    <name evidence="3" type="ORF">AWM70_14875</name>
</gene>
<dbReference type="EMBL" id="CP014167">
    <property type="protein sequence ID" value="ANS75723.1"/>
    <property type="molecule type" value="Genomic_DNA"/>
</dbReference>
<dbReference type="AlphaFoldDB" id="A0A1B1N2R9"/>
<evidence type="ECO:0000313" key="3">
    <source>
        <dbReference type="EMBL" id="ANS75723.1"/>
    </source>
</evidence>
<name>A0A1B1N2R9_9BACL</name>
<evidence type="ECO:0000313" key="4">
    <source>
        <dbReference type="Proteomes" id="UP000092573"/>
    </source>
</evidence>
<dbReference type="RefSeq" id="WP_068697706.1">
    <property type="nucleotide sequence ID" value="NZ_CP014167.1"/>
</dbReference>
<sequence>MAIMMSLREAVMHKMQGNDLEGLRSMIDGSIDAQEAALPGLGVAFELIWKKIDPAKKDKLVAVLDSALKASSASK</sequence>
<dbReference type="STRING" id="1462996.AWM70_14875"/>
<dbReference type="Proteomes" id="UP000092573">
    <property type="component" value="Chromosome"/>
</dbReference>
<dbReference type="KEGG" id="pyg:AWM70_14875"/>
<protein>
    <recommendedName>
        <fullName evidence="2">Small, acid-soluble spore protein I</fullName>
        <shortName evidence="2">SASP I</shortName>
    </recommendedName>
</protein>
<dbReference type="InterPro" id="IPR017525">
    <property type="entry name" value="SspI"/>
</dbReference>
<dbReference type="HAMAP" id="MF_00669">
    <property type="entry name" value="SspI"/>
    <property type="match status" value="1"/>
</dbReference>
<keyword evidence="1 2" id="KW-0749">Sporulation</keyword>
<comment type="similarity">
    <text evidence="2">Belongs to the SspI family.</text>
</comment>
<comment type="subcellular location">
    <subcellularLocation>
        <location evidence="2">Spore core</location>
    </subcellularLocation>
</comment>
<comment type="induction">
    <text evidence="2">Expressed only in the forespore compartment of sporulating cells.</text>
</comment>
<keyword evidence="4" id="KW-1185">Reference proteome</keyword>